<evidence type="ECO:0000313" key="2">
    <source>
        <dbReference type="Proteomes" id="UP000236075"/>
    </source>
</evidence>
<reference evidence="1 2" key="1">
    <citation type="journal article" date="2017" name="BMC Genomics">
        <title>Genome sequencing of 39 Akkermansia muciniphila isolates reveals its population structure, genomic and functional diverisity, and global distribution in mammalian gut microbiotas.</title>
        <authorList>
            <person name="Guo X."/>
            <person name="Li S."/>
            <person name="Zhang J."/>
            <person name="Wu F."/>
            <person name="Li X."/>
            <person name="Wu D."/>
            <person name="Zhang M."/>
            <person name="Ou Z."/>
            <person name="Jie Z."/>
            <person name="Yan Q."/>
            <person name="Li P."/>
            <person name="Yi J."/>
            <person name="Peng Y."/>
        </authorList>
    </citation>
    <scope>NUCLEOTIDE SEQUENCE [LARGE SCALE GENOMIC DNA]</scope>
    <source>
        <strain evidence="1 2">GP28</strain>
    </source>
</reference>
<dbReference type="RefSeq" id="WP_102747946.1">
    <property type="nucleotide sequence ID" value="NZ_PJLB01000004.1"/>
</dbReference>
<evidence type="ECO:0000313" key="1">
    <source>
        <dbReference type="EMBL" id="PND05047.1"/>
    </source>
</evidence>
<dbReference type="AlphaFoldDB" id="A0AAX0WLN5"/>
<organism evidence="1 2">
    <name type="scientific">Akkermansia muciniphila</name>
    <dbReference type="NCBI Taxonomy" id="239935"/>
    <lineage>
        <taxon>Bacteria</taxon>
        <taxon>Pseudomonadati</taxon>
        <taxon>Verrucomicrobiota</taxon>
        <taxon>Verrucomicrobiia</taxon>
        <taxon>Verrucomicrobiales</taxon>
        <taxon>Akkermansiaceae</taxon>
        <taxon>Akkermansia</taxon>
    </lineage>
</organism>
<dbReference type="Proteomes" id="UP000236075">
    <property type="component" value="Unassembled WGS sequence"/>
</dbReference>
<evidence type="ECO:0008006" key="3">
    <source>
        <dbReference type="Google" id="ProtNLM"/>
    </source>
</evidence>
<comment type="caution">
    <text evidence="1">The sequence shown here is derived from an EMBL/GenBank/DDBJ whole genome shotgun (WGS) entry which is preliminary data.</text>
</comment>
<sequence>MKRCPICGKDVPPRAGKRDSVYCSRACLQAHYAEAWETLTCPVCGNVFRAQKLWHRQYCSAECANRAQRGRKITSAAFLEACRHRGVWGPRKHPRTGKFETNCHAKVWRVESPEGEEVTARNLKLYMVTRFGETEGKKIYKLLTCAACRFRKSGRGTGAGWRILEAPSVPE</sequence>
<proteinExistence type="predicted"/>
<name>A0AAX0WLN5_9BACT</name>
<dbReference type="EMBL" id="PJLB01000004">
    <property type="protein sequence ID" value="PND05047.1"/>
    <property type="molecule type" value="Genomic_DNA"/>
</dbReference>
<protein>
    <recommendedName>
        <fullName evidence="3">HNH endonuclease</fullName>
    </recommendedName>
</protein>
<gene>
    <name evidence="1" type="ORF">CXT95_01085</name>
</gene>
<accession>A0AAX0WLN5</accession>